<reference evidence="3 4" key="1">
    <citation type="submission" date="2018-11" db="EMBL/GenBank/DDBJ databases">
        <authorList>
            <person name="Lopez-Roques C."/>
            <person name="Donnadieu C."/>
            <person name="Bouchez O."/>
            <person name="Klopp C."/>
            <person name="Cabau C."/>
            <person name="Zahm M."/>
        </authorList>
    </citation>
    <scope>NUCLEOTIDE SEQUENCE [LARGE SCALE GENOMIC DNA]</scope>
    <source>
        <strain evidence="3">RS831</strain>
        <tissue evidence="3">Whole body</tissue>
    </source>
</reference>
<gene>
    <name evidence="3" type="ORF">OJAV_G00024030</name>
</gene>
<sequence length="174" mass="19075">MKLFLFLLVSCLALINVKGAPRTATYKFVRCNPNGDQTNCVVQQTPAMPWSPELPSKLPASTAQYLEAEPVEDESPTSEEEDDYEAEMEEEETPMESEDGESPSVAEESFGNFEGSSEGTDLATGAKIDIGSGDFGTETELKDGDMSTMKRFFSSTKVVKPSKTDLEEDHLLKI</sequence>
<accession>A0A3S2MFE0</accession>
<proteinExistence type="predicted"/>
<name>A0A3S2MFE0_ORYJA</name>
<dbReference type="OrthoDB" id="9884289at2759"/>
<dbReference type="EMBL" id="CM012439">
    <property type="protein sequence ID" value="RVE74631.1"/>
    <property type="molecule type" value="Genomic_DNA"/>
</dbReference>
<keyword evidence="4" id="KW-1185">Reference proteome</keyword>
<feature type="region of interest" description="Disordered" evidence="1">
    <location>
        <begin position="65"/>
        <end position="142"/>
    </location>
</feature>
<organism evidence="3 4">
    <name type="scientific">Oryzias javanicus</name>
    <name type="common">Javanese ricefish</name>
    <name type="synonym">Aplocheilus javanicus</name>
    <dbReference type="NCBI Taxonomy" id="123683"/>
    <lineage>
        <taxon>Eukaryota</taxon>
        <taxon>Metazoa</taxon>
        <taxon>Chordata</taxon>
        <taxon>Craniata</taxon>
        <taxon>Vertebrata</taxon>
        <taxon>Euteleostomi</taxon>
        <taxon>Actinopterygii</taxon>
        <taxon>Neopterygii</taxon>
        <taxon>Teleostei</taxon>
        <taxon>Neoteleostei</taxon>
        <taxon>Acanthomorphata</taxon>
        <taxon>Ovalentaria</taxon>
        <taxon>Atherinomorphae</taxon>
        <taxon>Beloniformes</taxon>
        <taxon>Adrianichthyidae</taxon>
        <taxon>Oryziinae</taxon>
        <taxon>Oryzias</taxon>
    </lineage>
</organism>
<feature type="compositionally biased region" description="Acidic residues" evidence="1">
    <location>
        <begin position="69"/>
        <end position="101"/>
    </location>
</feature>
<evidence type="ECO:0000313" key="3">
    <source>
        <dbReference type="EMBL" id="RVE74631.1"/>
    </source>
</evidence>
<protein>
    <recommendedName>
        <fullName evidence="5">Serglycin</fullName>
    </recommendedName>
</protein>
<dbReference type="AlphaFoldDB" id="A0A3S2MFE0"/>
<reference evidence="3 4" key="2">
    <citation type="submission" date="2019-01" db="EMBL/GenBank/DDBJ databases">
        <title>A chromosome length genome reference of the Java medaka (oryzias javanicus).</title>
        <authorList>
            <person name="Herpin A."/>
            <person name="Takehana Y."/>
            <person name="Naruse K."/>
            <person name="Ansai S."/>
            <person name="Kawaguchi M."/>
        </authorList>
    </citation>
    <scope>NUCLEOTIDE SEQUENCE [LARGE SCALE GENOMIC DNA]</scope>
    <source>
        <strain evidence="3">RS831</strain>
        <tissue evidence="3">Whole body</tissue>
    </source>
</reference>
<feature type="signal peptide" evidence="2">
    <location>
        <begin position="1"/>
        <end position="19"/>
    </location>
</feature>
<evidence type="ECO:0000256" key="1">
    <source>
        <dbReference type="SAM" id="MobiDB-lite"/>
    </source>
</evidence>
<evidence type="ECO:0000256" key="2">
    <source>
        <dbReference type="SAM" id="SignalP"/>
    </source>
</evidence>
<feature type="compositionally biased region" description="Low complexity" evidence="1">
    <location>
        <begin position="107"/>
        <end position="119"/>
    </location>
</feature>
<keyword evidence="2" id="KW-0732">Signal</keyword>
<feature type="chain" id="PRO_5018600138" description="Serglycin" evidence="2">
    <location>
        <begin position="20"/>
        <end position="174"/>
    </location>
</feature>
<dbReference type="Proteomes" id="UP000283210">
    <property type="component" value="Chromosome 3"/>
</dbReference>
<evidence type="ECO:0008006" key="5">
    <source>
        <dbReference type="Google" id="ProtNLM"/>
    </source>
</evidence>
<evidence type="ECO:0000313" key="4">
    <source>
        <dbReference type="Proteomes" id="UP000283210"/>
    </source>
</evidence>